<proteinExistence type="predicted"/>
<evidence type="ECO:0000313" key="1">
    <source>
        <dbReference type="EMBL" id="MFC7200999.1"/>
    </source>
</evidence>
<organism evidence="1 2">
    <name type="scientific">Halospeciosus flavus</name>
    <dbReference type="NCBI Taxonomy" id="3032283"/>
    <lineage>
        <taxon>Archaea</taxon>
        <taxon>Methanobacteriati</taxon>
        <taxon>Methanobacteriota</taxon>
        <taxon>Stenosarchaea group</taxon>
        <taxon>Halobacteria</taxon>
        <taxon>Halobacteriales</taxon>
        <taxon>Halobacteriaceae</taxon>
        <taxon>Halospeciosus</taxon>
    </lineage>
</organism>
<dbReference type="InterPro" id="IPR055978">
    <property type="entry name" value="DUF7556"/>
</dbReference>
<dbReference type="Proteomes" id="UP001596447">
    <property type="component" value="Unassembled WGS sequence"/>
</dbReference>
<protein>
    <submittedName>
        <fullName evidence="1">Uncharacterized protein</fullName>
    </submittedName>
</protein>
<gene>
    <name evidence="1" type="ORF">ACFQJ9_16570</name>
</gene>
<sequence>MAPDTQAVPGTADHEVMAAVDDDGAEERLIIADVESEEAWLSMPTTGSTSLRAWE</sequence>
<reference evidence="1 2" key="1">
    <citation type="journal article" date="2019" name="Int. J. Syst. Evol. Microbiol.">
        <title>The Global Catalogue of Microorganisms (GCM) 10K type strain sequencing project: providing services to taxonomists for standard genome sequencing and annotation.</title>
        <authorList>
            <consortium name="The Broad Institute Genomics Platform"/>
            <consortium name="The Broad Institute Genome Sequencing Center for Infectious Disease"/>
            <person name="Wu L."/>
            <person name="Ma J."/>
        </authorList>
    </citation>
    <scope>NUCLEOTIDE SEQUENCE [LARGE SCALE GENOMIC DNA]</scope>
    <source>
        <strain evidence="1 2">XZGYJ-43</strain>
    </source>
</reference>
<keyword evidence="2" id="KW-1185">Reference proteome</keyword>
<dbReference type="RefSeq" id="WP_279527758.1">
    <property type="nucleotide sequence ID" value="NZ_CP122312.1"/>
</dbReference>
<accession>A0ABD5Z797</accession>
<evidence type="ECO:0000313" key="2">
    <source>
        <dbReference type="Proteomes" id="UP001596447"/>
    </source>
</evidence>
<dbReference type="EMBL" id="JBHTAR010000011">
    <property type="protein sequence ID" value="MFC7200999.1"/>
    <property type="molecule type" value="Genomic_DNA"/>
</dbReference>
<name>A0ABD5Z797_9EURY</name>
<dbReference type="AlphaFoldDB" id="A0ABD5Z797"/>
<dbReference type="Pfam" id="PF24433">
    <property type="entry name" value="DUF7556"/>
    <property type="match status" value="1"/>
</dbReference>
<comment type="caution">
    <text evidence="1">The sequence shown here is derived from an EMBL/GenBank/DDBJ whole genome shotgun (WGS) entry which is preliminary data.</text>
</comment>